<evidence type="ECO:0000256" key="2">
    <source>
        <dbReference type="ARBA" id="ARBA00022771"/>
    </source>
</evidence>
<dbReference type="Gene3D" id="3.30.40.10">
    <property type="entry name" value="Zinc/RING finger domain, C3HC4 (zinc finger)"/>
    <property type="match status" value="1"/>
</dbReference>
<comment type="caution">
    <text evidence="6">The sequence shown here is derived from an EMBL/GenBank/DDBJ whole genome shotgun (WGS) entry which is preliminary data.</text>
</comment>
<gene>
    <name evidence="6" type="ORF">MANES_14G094700v8</name>
</gene>
<dbReference type="PANTHER" id="PTHR45969:SF55">
    <property type="entry name" value="OS07G0686300 PROTEIN"/>
    <property type="match status" value="1"/>
</dbReference>
<dbReference type="EMBL" id="CM004400">
    <property type="protein sequence ID" value="OAY31227.1"/>
    <property type="molecule type" value="Genomic_DNA"/>
</dbReference>
<proteinExistence type="predicted"/>
<evidence type="ECO:0000256" key="1">
    <source>
        <dbReference type="ARBA" id="ARBA00022723"/>
    </source>
</evidence>
<dbReference type="Pfam" id="PF13639">
    <property type="entry name" value="zf-RING_2"/>
    <property type="match status" value="1"/>
</dbReference>
<keyword evidence="2 4" id="KW-0863">Zinc-finger</keyword>
<dbReference type="PANTHER" id="PTHR45969">
    <property type="entry name" value="RING ZINC FINGER PROTEIN-RELATED"/>
    <property type="match status" value="1"/>
</dbReference>
<dbReference type="AlphaFoldDB" id="A0A2C9ULE9"/>
<dbReference type="GO" id="GO:0061630">
    <property type="term" value="F:ubiquitin protein ligase activity"/>
    <property type="evidence" value="ECO:0000318"/>
    <property type="project" value="GO_Central"/>
</dbReference>
<evidence type="ECO:0000313" key="7">
    <source>
        <dbReference type="Proteomes" id="UP000091857"/>
    </source>
</evidence>
<dbReference type="OrthoDB" id="9984778at2759"/>
<dbReference type="Proteomes" id="UP000091857">
    <property type="component" value="Chromosome 14"/>
</dbReference>
<keyword evidence="1" id="KW-0479">Metal-binding</keyword>
<dbReference type="GO" id="GO:0008270">
    <property type="term" value="F:zinc ion binding"/>
    <property type="evidence" value="ECO:0007669"/>
    <property type="project" value="UniProtKB-KW"/>
</dbReference>
<protein>
    <recommendedName>
        <fullName evidence="5">RING-type domain-containing protein</fullName>
    </recommendedName>
</protein>
<accession>A0A2C9ULE9</accession>
<name>A0A2C9ULE9_MANES</name>
<sequence length="141" mass="16746">MLKYLSLISAHFKWALNFLIRNPLFQYHDHLYKPEDQFVDDEEVSTGQYYKCEASCSEAIECAVCLSKIEQGEEMRELRRCKHMFHRVCLDRWVAYGRMTCPLCRDSLAPRRLISELGGQVLVFKFSSFIGSDDRHTWWLR</sequence>
<dbReference type="OMA" id="GHRETWW"/>
<evidence type="ECO:0000259" key="5">
    <source>
        <dbReference type="PROSITE" id="PS50089"/>
    </source>
</evidence>
<dbReference type="Gramene" id="Manes.14G094700.1.v8.1">
    <property type="protein sequence ID" value="Manes.14G094700.1.v8.1.CDS.1"/>
    <property type="gene ID" value="Manes.14G094700.v8.1"/>
</dbReference>
<dbReference type="SUPFAM" id="SSF57850">
    <property type="entry name" value="RING/U-box"/>
    <property type="match status" value="1"/>
</dbReference>
<dbReference type="GO" id="GO:0016567">
    <property type="term" value="P:protein ubiquitination"/>
    <property type="evidence" value="ECO:0000318"/>
    <property type="project" value="GO_Central"/>
</dbReference>
<dbReference type="PROSITE" id="PS50089">
    <property type="entry name" value="ZF_RING_2"/>
    <property type="match status" value="1"/>
</dbReference>
<keyword evidence="3" id="KW-0862">Zinc</keyword>
<reference evidence="7" key="1">
    <citation type="journal article" date="2016" name="Nat. Biotechnol.">
        <title>Sequencing wild and cultivated cassava and related species reveals extensive interspecific hybridization and genetic diversity.</title>
        <authorList>
            <person name="Bredeson J.V."/>
            <person name="Lyons J.B."/>
            <person name="Prochnik S.E."/>
            <person name="Wu G.A."/>
            <person name="Ha C.M."/>
            <person name="Edsinger-Gonzales E."/>
            <person name="Grimwood J."/>
            <person name="Schmutz J."/>
            <person name="Rabbi I.Y."/>
            <person name="Egesi C."/>
            <person name="Nauluvula P."/>
            <person name="Lebot V."/>
            <person name="Ndunguru J."/>
            <person name="Mkamilo G."/>
            <person name="Bart R.S."/>
            <person name="Setter T.L."/>
            <person name="Gleadow R.M."/>
            <person name="Kulakow P."/>
            <person name="Ferguson M.E."/>
            <person name="Rounsley S."/>
            <person name="Rokhsar D.S."/>
        </authorList>
    </citation>
    <scope>NUCLEOTIDE SEQUENCE [LARGE SCALE GENOMIC DNA]</scope>
    <source>
        <strain evidence="7">cv. AM560-2</strain>
    </source>
</reference>
<keyword evidence="7" id="KW-1185">Reference proteome</keyword>
<organism evidence="6 7">
    <name type="scientific">Manihot esculenta</name>
    <name type="common">Cassava</name>
    <name type="synonym">Jatropha manihot</name>
    <dbReference type="NCBI Taxonomy" id="3983"/>
    <lineage>
        <taxon>Eukaryota</taxon>
        <taxon>Viridiplantae</taxon>
        <taxon>Streptophyta</taxon>
        <taxon>Embryophyta</taxon>
        <taxon>Tracheophyta</taxon>
        <taxon>Spermatophyta</taxon>
        <taxon>Magnoliopsida</taxon>
        <taxon>eudicotyledons</taxon>
        <taxon>Gunneridae</taxon>
        <taxon>Pentapetalae</taxon>
        <taxon>rosids</taxon>
        <taxon>fabids</taxon>
        <taxon>Malpighiales</taxon>
        <taxon>Euphorbiaceae</taxon>
        <taxon>Crotonoideae</taxon>
        <taxon>Manihoteae</taxon>
        <taxon>Manihot</taxon>
    </lineage>
</organism>
<evidence type="ECO:0000313" key="6">
    <source>
        <dbReference type="EMBL" id="OAY31227.1"/>
    </source>
</evidence>
<evidence type="ECO:0000256" key="3">
    <source>
        <dbReference type="ARBA" id="ARBA00022833"/>
    </source>
</evidence>
<dbReference type="SMART" id="SM00184">
    <property type="entry name" value="RING"/>
    <property type="match status" value="1"/>
</dbReference>
<feature type="domain" description="RING-type" evidence="5">
    <location>
        <begin position="62"/>
        <end position="105"/>
    </location>
</feature>
<evidence type="ECO:0000256" key="4">
    <source>
        <dbReference type="PROSITE-ProRule" id="PRU00175"/>
    </source>
</evidence>
<dbReference type="InterPro" id="IPR001841">
    <property type="entry name" value="Znf_RING"/>
</dbReference>
<dbReference type="InterPro" id="IPR013083">
    <property type="entry name" value="Znf_RING/FYVE/PHD"/>
</dbReference>